<dbReference type="InterPro" id="IPR014721">
    <property type="entry name" value="Ribsml_uS5_D2-typ_fold_subgr"/>
</dbReference>
<protein>
    <recommendedName>
        <fullName evidence="3">Mevalonate kinase</fullName>
    </recommendedName>
</protein>
<dbReference type="InterPro" id="IPR020568">
    <property type="entry name" value="Ribosomal_Su5_D2-typ_SF"/>
</dbReference>
<dbReference type="SUPFAM" id="SSF54211">
    <property type="entry name" value="Ribosomal protein S5 domain 2-like"/>
    <property type="match status" value="1"/>
</dbReference>
<dbReference type="InterPro" id="IPR047765">
    <property type="entry name" value="GHMP_GYDIA-like"/>
</dbReference>
<comment type="caution">
    <text evidence="1">The sequence shown here is derived from an EMBL/GenBank/DDBJ whole genome shotgun (WGS) entry which is preliminary data.</text>
</comment>
<keyword evidence="2" id="KW-1185">Reference proteome</keyword>
<sequence>MKPETPVRRGGLNVFRANGKLLIAGEYTVLDGGLSFAVPTNLGQTLEVKYLEVSENPKLIWEAFLEDGSLWFSVEFELNPLMILRSSDAKLASKLLDIFQAIENLNPNFFQSQNRNIHCKTQLEFPNNWGLGSSSTLIYLLAQFSGVDEFELNKLTFNTSGYDIACAEENQPILYQIEENQRQFEPIHFQPKFLDKLHFVYLNQKQDTQISVSKIYKSKLKNEKLVREISEIVSKMIQVEELNEFENLVNQHENLLSAHLEIPKVKDLYFSDYEGTVKSLGAWGGDFVMVTERENFRNYFFEKGFKTIFSFREMVLCY</sequence>
<evidence type="ECO:0008006" key="3">
    <source>
        <dbReference type="Google" id="ProtNLM"/>
    </source>
</evidence>
<dbReference type="NCBIfam" id="NF040656">
    <property type="entry name" value="GHMP_GYDIA"/>
    <property type="match status" value="1"/>
</dbReference>
<evidence type="ECO:0000313" key="1">
    <source>
        <dbReference type="EMBL" id="MBA5629441.1"/>
    </source>
</evidence>
<evidence type="ECO:0000313" key="2">
    <source>
        <dbReference type="Proteomes" id="UP000552241"/>
    </source>
</evidence>
<reference evidence="1 2" key="1">
    <citation type="submission" date="2020-07" db="EMBL/GenBank/DDBJ databases">
        <title>Moheibacter lacus sp. nov., a member of the family Flavobacteriaceae isolated from freshwater lake sediment.</title>
        <authorList>
            <person name="Liu Y."/>
        </authorList>
    </citation>
    <scope>NUCLEOTIDE SEQUENCE [LARGE SCALE GENOMIC DNA]</scope>
    <source>
        <strain evidence="1 2">BDHS18</strain>
    </source>
</reference>
<accession>A0A838ZIE6</accession>
<name>A0A838ZIE6_9FLAO</name>
<dbReference type="Gene3D" id="3.30.230.10">
    <property type="match status" value="1"/>
</dbReference>
<dbReference type="Proteomes" id="UP000552241">
    <property type="component" value="Unassembled WGS sequence"/>
</dbReference>
<organism evidence="1 2">
    <name type="scientific">Moheibacter lacus</name>
    <dbReference type="NCBI Taxonomy" id="2745851"/>
    <lineage>
        <taxon>Bacteria</taxon>
        <taxon>Pseudomonadati</taxon>
        <taxon>Bacteroidota</taxon>
        <taxon>Flavobacteriia</taxon>
        <taxon>Flavobacteriales</taxon>
        <taxon>Weeksellaceae</taxon>
        <taxon>Moheibacter</taxon>
    </lineage>
</organism>
<dbReference type="RefSeq" id="WP_182042996.1">
    <property type="nucleotide sequence ID" value="NZ_JACDZE010000001.1"/>
</dbReference>
<proteinExistence type="predicted"/>
<dbReference type="AlphaFoldDB" id="A0A838ZIE6"/>
<dbReference type="EMBL" id="JACDZE010000001">
    <property type="protein sequence ID" value="MBA5629441.1"/>
    <property type="molecule type" value="Genomic_DNA"/>
</dbReference>
<gene>
    <name evidence="1" type="ORF">HU137_06600</name>
</gene>
<dbReference type="Gene3D" id="3.30.70.890">
    <property type="entry name" value="GHMP kinase, C-terminal domain"/>
    <property type="match status" value="1"/>
</dbReference>
<dbReference type="InterPro" id="IPR036554">
    <property type="entry name" value="GHMP_kinase_C_sf"/>
</dbReference>